<evidence type="ECO:0000313" key="3">
    <source>
        <dbReference type="EMBL" id="XBH19909.1"/>
    </source>
</evidence>
<feature type="chain" id="PRO_5043840109" description="F5/8 type C domain-containing protein" evidence="1">
    <location>
        <begin position="24"/>
        <end position="221"/>
    </location>
</feature>
<reference evidence="3" key="1">
    <citation type="submission" date="2023-03" db="EMBL/GenBank/DDBJ databases">
        <title>Edaphobacter sp.</title>
        <authorList>
            <person name="Huber K.J."/>
            <person name="Papendorf J."/>
            <person name="Pilke C."/>
            <person name="Bunk B."/>
            <person name="Sproeer C."/>
            <person name="Pester M."/>
        </authorList>
    </citation>
    <scope>NUCLEOTIDE SEQUENCE</scope>
    <source>
        <strain evidence="3">DSM 110680</strain>
    </source>
</reference>
<proteinExistence type="predicted"/>
<protein>
    <recommendedName>
        <fullName evidence="2">F5/8 type C domain-containing protein</fullName>
    </recommendedName>
</protein>
<dbReference type="InterPro" id="IPR008979">
    <property type="entry name" value="Galactose-bd-like_sf"/>
</dbReference>
<sequence length="221" mass="23832">MKTILSNNFLLAAVILIPSAALAQDKVPLKTQLPRPLFVGTPVPLNVPNLEPPMKGKRPDFMVPAGSVNLAKGKKVTGSDTNPVVGTLDLVTDGDKAGDEGSWVELGPGKQWVQIDLAKSANVSAVLVWHFHSQARVYRDVVAQVSDDPTFKSGVTTIFNNDFKGELGLGAGKDLNYVETYQGKLIDAKGAKGRYVRLYSNGNTTNKLNDYIEVEVWGKPA</sequence>
<dbReference type="Gene3D" id="2.60.120.260">
    <property type="entry name" value="Galactose-binding domain-like"/>
    <property type="match status" value="1"/>
</dbReference>
<dbReference type="RefSeq" id="WP_348265131.1">
    <property type="nucleotide sequence ID" value="NZ_CP121196.1"/>
</dbReference>
<dbReference type="SUPFAM" id="SSF49785">
    <property type="entry name" value="Galactose-binding domain-like"/>
    <property type="match status" value="1"/>
</dbReference>
<dbReference type="InterPro" id="IPR000421">
    <property type="entry name" value="FA58C"/>
</dbReference>
<organism evidence="3">
    <name type="scientific">Telmatobacter sp. DSM 110680</name>
    <dbReference type="NCBI Taxonomy" id="3036704"/>
    <lineage>
        <taxon>Bacteria</taxon>
        <taxon>Pseudomonadati</taxon>
        <taxon>Acidobacteriota</taxon>
        <taxon>Terriglobia</taxon>
        <taxon>Terriglobales</taxon>
        <taxon>Acidobacteriaceae</taxon>
        <taxon>Telmatobacter</taxon>
    </lineage>
</organism>
<dbReference type="AlphaFoldDB" id="A0AAU7DPS8"/>
<accession>A0AAU7DPS8</accession>
<keyword evidence="1" id="KW-0732">Signal</keyword>
<gene>
    <name evidence="3" type="ORF">P8935_11450</name>
</gene>
<feature type="signal peptide" evidence="1">
    <location>
        <begin position="1"/>
        <end position="23"/>
    </location>
</feature>
<evidence type="ECO:0000259" key="2">
    <source>
        <dbReference type="PROSITE" id="PS50022"/>
    </source>
</evidence>
<feature type="domain" description="F5/8 type C" evidence="2">
    <location>
        <begin position="56"/>
        <end position="219"/>
    </location>
</feature>
<dbReference type="PROSITE" id="PS50022">
    <property type="entry name" value="FA58C_3"/>
    <property type="match status" value="1"/>
</dbReference>
<dbReference type="EMBL" id="CP121196">
    <property type="protein sequence ID" value="XBH19909.1"/>
    <property type="molecule type" value="Genomic_DNA"/>
</dbReference>
<name>A0AAU7DPS8_9BACT</name>
<evidence type="ECO:0000256" key="1">
    <source>
        <dbReference type="SAM" id="SignalP"/>
    </source>
</evidence>